<evidence type="ECO:0000259" key="2">
    <source>
        <dbReference type="Pfam" id="PF16003"/>
    </source>
</evidence>
<accession>A0A0Q9WGU4</accession>
<reference evidence="4 5" key="1">
    <citation type="journal article" date="2007" name="Nature">
        <title>Evolution of genes and genomes on the Drosophila phylogeny.</title>
        <authorList>
            <consortium name="Drosophila 12 Genomes Consortium"/>
            <person name="Clark A.G."/>
            <person name="Eisen M.B."/>
            <person name="Smith D.R."/>
            <person name="Bergman C.M."/>
            <person name="Oliver B."/>
            <person name="Markow T.A."/>
            <person name="Kaufman T.C."/>
            <person name="Kellis M."/>
            <person name="Gelbart W."/>
            <person name="Iyer V.N."/>
            <person name="Pollard D.A."/>
            <person name="Sackton T.B."/>
            <person name="Larracuente A.M."/>
            <person name="Singh N.D."/>
            <person name="Abad J.P."/>
            <person name="Abt D.N."/>
            <person name="Adryan B."/>
            <person name="Aguade M."/>
            <person name="Akashi H."/>
            <person name="Anderson W.W."/>
            <person name="Aquadro C.F."/>
            <person name="Ardell D.H."/>
            <person name="Arguello R."/>
            <person name="Artieri C.G."/>
            <person name="Barbash D.A."/>
            <person name="Barker D."/>
            <person name="Barsanti P."/>
            <person name="Batterham P."/>
            <person name="Batzoglou S."/>
            <person name="Begun D."/>
            <person name="Bhutkar A."/>
            <person name="Blanco E."/>
            <person name="Bosak S.A."/>
            <person name="Bradley R.K."/>
            <person name="Brand A.D."/>
            <person name="Brent M.R."/>
            <person name="Brooks A.N."/>
            <person name="Brown R.H."/>
            <person name="Butlin R.K."/>
            <person name="Caggese C."/>
            <person name="Calvi B.R."/>
            <person name="Bernardo de Carvalho A."/>
            <person name="Caspi A."/>
            <person name="Castrezana S."/>
            <person name="Celniker S.E."/>
            <person name="Chang J.L."/>
            <person name="Chapple C."/>
            <person name="Chatterji S."/>
            <person name="Chinwalla A."/>
            <person name="Civetta A."/>
            <person name="Clifton S.W."/>
            <person name="Comeron J.M."/>
            <person name="Costello J.C."/>
            <person name="Coyne J.A."/>
            <person name="Daub J."/>
            <person name="David R.G."/>
            <person name="Delcher A.L."/>
            <person name="Delehaunty K."/>
            <person name="Do C.B."/>
            <person name="Ebling H."/>
            <person name="Edwards K."/>
            <person name="Eickbush T."/>
            <person name="Evans J.D."/>
            <person name="Filipski A."/>
            <person name="Findeiss S."/>
            <person name="Freyhult E."/>
            <person name="Fulton L."/>
            <person name="Fulton R."/>
            <person name="Garcia A.C."/>
            <person name="Gardiner A."/>
            <person name="Garfield D.A."/>
            <person name="Garvin B.E."/>
            <person name="Gibson G."/>
            <person name="Gilbert D."/>
            <person name="Gnerre S."/>
            <person name="Godfrey J."/>
            <person name="Good R."/>
            <person name="Gotea V."/>
            <person name="Gravely B."/>
            <person name="Greenberg A.J."/>
            <person name="Griffiths-Jones S."/>
            <person name="Gross S."/>
            <person name="Guigo R."/>
            <person name="Gustafson E.A."/>
            <person name="Haerty W."/>
            <person name="Hahn M.W."/>
            <person name="Halligan D.L."/>
            <person name="Halpern A.L."/>
            <person name="Halter G.M."/>
            <person name="Han M.V."/>
            <person name="Heger A."/>
            <person name="Hillier L."/>
            <person name="Hinrichs A.S."/>
            <person name="Holmes I."/>
            <person name="Hoskins R.A."/>
            <person name="Hubisz M.J."/>
            <person name="Hultmark D."/>
            <person name="Huntley M.A."/>
            <person name="Jaffe D.B."/>
            <person name="Jagadeeshan S."/>
            <person name="Jeck W.R."/>
            <person name="Johnson J."/>
            <person name="Jones C.D."/>
            <person name="Jordan W.C."/>
            <person name="Karpen G.H."/>
            <person name="Kataoka E."/>
            <person name="Keightley P.D."/>
            <person name="Kheradpour P."/>
            <person name="Kirkness E.F."/>
            <person name="Koerich L.B."/>
            <person name="Kristiansen K."/>
            <person name="Kudrna D."/>
            <person name="Kulathinal R.J."/>
            <person name="Kumar S."/>
            <person name="Kwok R."/>
            <person name="Lander E."/>
            <person name="Langley C.H."/>
            <person name="Lapoint R."/>
            <person name="Lazzaro B.P."/>
            <person name="Lee S.J."/>
            <person name="Levesque L."/>
            <person name="Li R."/>
            <person name="Lin C.F."/>
            <person name="Lin M.F."/>
            <person name="Lindblad-Toh K."/>
            <person name="Llopart A."/>
            <person name="Long M."/>
            <person name="Low L."/>
            <person name="Lozovsky E."/>
            <person name="Lu J."/>
            <person name="Luo M."/>
            <person name="Machado C.A."/>
            <person name="Makalowski W."/>
            <person name="Marzo M."/>
            <person name="Matsuda M."/>
            <person name="Matzkin L."/>
            <person name="McAllister B."/>
            <person name="McBride C.S."/>
            <person name="McKernan B."/>
            <person name="McKernan K."/>
            <person name="Mendez-Lago M."/>
            <person name="Minx P."/>
            <person name="Mollenhauer M.U."/>
            <person name="Montooth K."/>
            <person name="Mount S.M."/>
            <person name="Mu X."/>
            <person name="Myers E."/>
            <person name="Negre B."/>
            <person name="Newfeld S."/>
            <person name="Nielsen R."/>
            <person name="Noor M.A."/>
            <person name="O'Grady P."/>
            <person name="Pachter L."/>
            <person name="Papaceit M."/>
            <person name="Parisi M.J."/>
            <person name="Parisi M."/>
            <person name="Parts L."/>
            <person name="Pedersen J.S."/>
            <person name="Pesole G."/>
            <person name="Phillippy A.M."/>
            <person name="Ponting C.P."/>
            <person name="Pop M."/>
            <person name="Porcelli D."/>
            <person name="Powell J.R."/>
            <person name="Prohaska S."/>
            <person name="Pruitt K."/>
            <person name="Puig M."/>
            <person name="Quesneville H."/>
            <person name="Ram K.R."/>
            <person name="Rand D."/>
            <person name="Rasmussen M.D."/>
            <person name="Reed L.K."/>
            <person name="Reenan R."/>
            <person name="Reily A."/>
            <person name="Remington K.A."/>
            <person name="Rieger T.T."/>
            <person name="Ritchie M.G."/>
            <person name="Robin C."/>
            <person name="Rogers Y.H."/>
            <person name="Rohde C."/>
            <person name="Rozas J."/>
            <person name="Rubenfield M.J."/>
            <person name="Ruiz A."/>
            <person name="Russo S."/>
            <person name="Salzberg S.L."/>
            <person name="Sanchez-Gracia A."/>
            <person name="Saranga D.J."/>
            <person name="Sato H."/>
            <person name="Schaeffer S.W."/>
            <person name="Schatz M.C."/>
            <person name="Schlenke T."/>
            <person name="Schwartz R."/>
            <person name="Segarra C."/>
            <person name="Singh R.S."/>
            <person name="Sirot L."/>
            <person name="Sirota M."/>
            <person name="Sisneros N.B."/>
            <person name="Smith C.D."/>
            <person name="Smith T.F."/>
            <person name="Spieth J."/>
            <person name="Stage D.E."/>
            <person name="Stark A."/>
            <person name="Stephan W."/>
            <person name="Strausberg R.L."/>
            <person name="Strempel S."/>
            <person name="Sturgill D."/>
            <person name="Sutton G."/>
            <person name="Sutton G.G."/>
            <person name="Tao W."/>
            <person name="Teichmann S."/>
            <person name="Tobari Y.N."/>
            <person name="Tomimura Y."/>
            <person name="Tsolas J.M."/>
            <person name="Valente V.L."/>
            <person name="Venter E."/>
            <person name="Venter J.C."/>
            <person name="Vicario S."/>
            <person name="Vieira F.G."/>
            <person name="Vilella A.J."/>
            <person name="Villasante A."/>
            <person name="Walenz B."/>
            <person name="Wang J."/>
            <person name="Wasserman M."/>
            <person name="Watts T."/>
            <person name="Wilson D."/>
            <person name="Wilson R.K."/>
            <person name="Wing R.A."/>
            <person name="Wolfner M.F."/>
            <person name="Wong A."/>
            <person name="Wong G.K."/>
            <person name="Wu C.I."/>
            <person name="Wu G."/>
            <person name="Yamamoto D."/>
            <person name="Yang H.P."/>
            <person name="Yang S.P."/>
            <person name="Yorke J.A."/>
            <person name="Yoshida K."/>
            <person name="Zdobnov E."/>
            <person name="Zhang P."/>
            <person name="Zhang Y."/>
            <person name="Zimin A.V."/>
            <person name="Baldwin J."/>
            <person name="Abdouelleil A."/>
            <person name="Abdulkadir J."/>
            <person name="Abebe A."/>
            <person name="Abera B."/>
            <person name="Abreu J."/>
            <person name="Acer S.C."/>
            <person name="Aftuck L."/>
            <person name="Alexander A."/>
            <person name="An P."/>
            <person name="Anderson E."/>
            <person name="Anderson S."/>
            <person name="Arachi H."/>
            <person name="Azer M."/>
            <person name="Bachantsang P."/>
            <person name="Barry A."/>
            <person name="Bayul T."/>
            <person name="Berlin A."/>
            <person name="Bessette D."/>
            <person name="Bloom T."/>
            <person name="Blye J."/>
            <person name="Boguslavskiy L."/>
            <person name="Bonnet C."/>
            <person name="Boukhgalter B."/>
            <person name="Bourzgui I."/>
            <person name="Brown A."/>
            <person name="Cahill P."/>
            <person name="Channer S."/>
            <person name="Cheshatsang Y."/>
            <person name="Chuda L."/>
            <person name="Citroen M."/>
            <person name="Collymore A."/>
            <person name="Cooke P."/>
            <person name="Costello M."/>
            <person name="D'Aco K."/>
            <person name="Daza R."/>
            <person name="De Haan G."/>
            <person name="DeGray S."/>
            <person name="DeMaso C."/>
            <person name="Dhargay N."/>
            <person name="Dooley K."/>
            <person name="Dooley E."/>
            <person name="Doricent M."/>
            <person name="Dorje P."/>
            <person name="Dorjee K."/>
            <person name="Dupes A."/>
            <person name="Elong R."/>
            <person name="Falk J."/>
            <person name="Farina A."/>
            <person name="Faro S."/>
            <person name="Ferguson D."/>
            <person name="Fisher S."/>
            <person name="Foley C.D."/>
            <person name="Franke A."/>
            <person name="Friedrich D."/>
            <person name="Gadbois L."/>
            <person name="Gearin G."/>
            <person name="Gearin C.R."/>
            <person name="Giannoukos G."/>
            <person name="Goode T."/>
            <person name="Graham J."/>
            <person name="Grandbois E."/>
            <person name="Grewal S."/>
            <person name="Gyaltsen K."/>
            <person name="Hafez N."/>
            <person name="Hagos B."/>
            <person name="Hall J."/>
            <person name="Henson C."/>
            <person name="Hollinger A."/>
            <person name="Honan T."/>
            <person name="Huard M.D."/>
            <person name="Hughes L."/>
            <person name="Hurhula B."/>
            <person name="Husby M.E."/>
            <person name="Kamat A."/>
            <person name="Kanga B."/>
            <person name="Kashin S."/>
            <person name="Khazanovich D."/>
            <person name="Kisner P."/>
            <person name="Lance K."/>
            <person name="Lara M."/>
            <person name="Lee W."/>
            <person name="Lennon N."/>
            <person name="Letendre F."/>
            <person name="LeVine R."/>
            <person name="Lipovsky A."/>
            <person name="Liu X."/>
            <person name="Liu J."/>
            <person name="Liu S."/>
            <person name="Lokyitsang T."/>
            <person name="Lokyitsang Y."/>
            <person name="Lubonja R."/>
            <person name="Lui A."/>
            <person name="MacDonald P."/>
            <person name="Magnisalis V."/>
            <person name="Maru K."/>
            <person name="Matthews C."/>
            <person name="McCusker W."/>
            <person name="McDonough S."/>
            <person name="Mehta T."/>
            <person name="Meldrim J."/>
            <person name="Meneus L."/>
            <person name="Mihai O."/>
            <person name="Mihalev A."/>
            <person name="Mihova T."/>
            <person name="Mittelman R."/>
            <person name="Mlenga V."/>
            <person name="Montmayeur A."/>
            <person name="Mulrain L."/>
            <person name="Navidi A."/>
            <person name="Naylor J."/>
            <person name="Negash T."/>
            <person name="Nguyen T."/>
            <person name="Nguyen N."/>
            <person name="Nicol R."/>
            <person name="Norbu C."/>
            <person name="Norbu N."/>
            <person name="Novod N."/>
            <person name="O'Neill B."/>
            <person name="Osman S."/>
            <person name="Markiewicz E."/>
            <person name="Oyono O.L."/>
            <person name="Patti C."/>
            <person name="Phunkhang P."/>
            <person name="Pierre F."/>
            <person name="Priest M."/>
            <person name="Raghuraman S."/>
            <person name="Rege F."/>
            <person name="Reyes R."/>
            <person name="Rise C."/>
            <person name="Rogov P."/>
            <person name="Ross K."/>
            <person name="Ryan E."/>
            <person name="Settipalli S."/>
            <person name="Shea T."/>
            <person name="Sherpa N."/>
            <person name="Shi L."/>
            <person name="Shih D."/>
            <person name="Sparrow T."/>
            <person name="Spaulding J."/>
            <person name="Stalker J."/>
            <person name="Stange-Thomann N."/>
            <person name="Stavropoulos S."/>
            <person name="Stone C."/>
            <person name="Strader C."/>
            <person name="Tesfaye S."/>
            <person name="Thomson T."/>
            <person name="Thoulutsang Y."/>
            <person name="Thoulutsang D."/>
            <person name="Topham K."/>
            <person name="Topping I."/>
            <person name="Tsamla T."/>
            <person name="Vassiliev H."/>
            <person name="Vo A."/>
            <person name="Wangchuk T."/>
            <person name="Wangdi T."/>
            <person name="Weiand M."/>
            <person name="Wilkinson J."/>
            <person name="Wilson A."/>
            <person name="Yadav S."/>
            <person name="Young G."/>
            <person name="Yu Q."/>
            <person name="Zembek L."/>
            <person name="Zhong D."/>
            <person name="Zimmer A."/>
            <person name="Zwirko Z."/>
            <person name="Jaffe D.B."/>
            <person name="Alvarez P."/>
            <person name="Brockman W."/>
            <person name="Butler J."/>
            <person name="Chin C."/>
            <person name="Gnerre S."/>
            <person name="Grabherr M."/>
            <person name="Kleber M."/>
            <person name="Mauceli E."/>
            <person name="MacCallum I."/>
        </authorList>
    </citation>
    <scope>NUCLEOTIDE SEQUENCE [LARGE SCALE GENOMIC DNA]</scope>
    <source>
        <strain evidence="5">Tucson 15010-1051.87</strain>
    </source>
</reference>
<gene>
    <name evidence="4" type="primary">Dvir\GJ26717</name>
    <name evidence="4" type="ORF">Dvir_GJ26717</name>
</gene>
<dbReference type="EMBL" id="CH940650">
    <property type="protein sequence ID" value="KRF83769.1"/>
    <property type="molecule type" value="Genomic_DNA"/>
</dbReference>
<keyword evidence="5" id="KW-1185">Reference proteome</keyword>
<evidence type="ECO:0008006" key="6">
    <source>
        <dbReference type="Google" id="ProtNLM"/>
    </source>
</evidence>
<evidence type="ECO:0000313" key="5">
    <source>
        <dbReference type="Proteomes" id="UP000008792"/>
    </source>
</evidence>
<dbReference type="InterPro" id="IPR031992">
    <property type="entry name" value="DUF4788"/>
</dbReference>
<dbReference type="Proteomes" id="UP000008792">
    <property type="component" value="Unassembled WGS sequence"/>
</dbReference>
<dbReference type="InParanoid" id="A0A0Q9WGU4"/>
<dbReference type="PANTHER" id="PTHR39079">
    <property type="entry name" value="FI08034P-RELATED"/>
    <property type="match status" value="1"/>
</dbReference>
<evidence type="ECO:0000256" key="1">
    <source>
        <dbReference type="SAM" id="MobiDB-lite"/>
    </source>
</evidence>
<name>A0A0Q9WGU4_DROVI</name>
<dbReference type="AlphaFoldDB" id="A0A0Q9WGU4"/>
<dbReference type="STRING" id="7244.A0A0Q9WGU4"/>
<protein>
    <recommendedName>
        <fullName evidence="6">DUF4776 domain-containing protein</fullName>
    </recommendedName>
</protein>
<dbReference type="OrthoDB" id="7883086at2759"/>
<feature type="domain" description="DUF4788" evidence="3">
    <location>
        <begin position="22"/>
        <end position="249"/>
    </location>
</feature>
<evidence type="ECO:0000313" key="4">
    <source>
        <dbReference type="EMBL" id="KRF83769.1"/>
    </source>
</evidence>
<sequence length="944" mass="106089">MHSESKKLSVIHESCNYLFDVIVTHFRTNKIKIQNPAQLQVDVNFNNQTLRITRSRINVTEFKTGSALEFKEFPNKLRKFLSKCGMPVSVIYNGRIIGAGQIEFPAMFTDRIEEGMSELMHADTCIFERESEIVGTLEILCRLYTKCDEKTKQEDAKCLLYKDKSINPQDIMFVMGENQQCPNQSDLCPDVMYPDEDDDRLKLDLLRYRSSNGNDRRPTATFMHNPVANNAAGGMKQMARDCEQIIDSIIKRTGQPQQMIDEVDSTVEPPPTLPNVPRFSQFPASQANNNELCNPKVIPVPISEIEKPSIKPIRFCPVCLTNMSWLPKFAACPNCGVKPMPVIEERHKEKKLTADQIVSDLLGKPFLENMEDFCSKLCTAPAAKNANEDQQLGCRCTCKNGKICAHCRIRKICSDIFQGDEGQPACPEAIPKSSEVICLEDNNVEKCRPHLARVFSELRELYNIKESKLTHGASKECGQYSSPNKNPQEVDAKPKGKLKAYLPKINRSSAENTAKLRKANVEQRQISCKIGHKSCVSQRGAVPPNHGWAWPSSKLTRKYGWQPGFVRKSIKKIMRFFLQYLPERTALDTCVKEKKADMESSLPILNVCKKKGEVFITLRAVNNKDVEIKPIVFKVVKSDFAVALSEIKRKLKAKGFPKCSCHKTLMLCTCRSYYEKKYLEHALQKECKRRGMVSCVNELVLTDTSDSEMEYDFDVTPPAGFTQARTVPKPLTVSHSTQCIARDSIALPRYPIKYSPYWRAYDCAAGDRYTGTAFGAPAEEVFEDGSFGSKGGGVHGESATPGAKTKDKAIRGKTSRGPMRASHAAKKKPNAAGLPEVRVPKRFEKKLEEASRARENAVRKEITQKKLGINMMKYLQKHGAFSKKRPAVGPDGLTDAQRRCRALRQVPPPPIEFVTQLGKGFNPCTAGCCNSYGNQCLNPCYYRC</sequence>
<proteinExistence type="predicted"/>
<dbReference type="Pfam" id="PF16003">
    <property type="entry name" value="DUF4776"/>
    <property type="match status" value="1"/>
</dbReference>
<feature type="region of interest" description="Disordered" evidence="1">
    <location>
        <begin position="788"/>
        <end position="834"/>
    </location>
</feature>
<dbReference type="Pfam" id="PF16032">
    <property type="entry name" value="DUF4788"/>
    <property type="match status" value="1"/>
</dbReference>
<organism evidence="4 5">
    <name type="scientific">Drosophila virilis</name>
    <name type="common">Fruit fly</name>
    <dbReference type="NCBI Taxonomy" id="7244"/>
    <lineage>
        <taxon>Eukaryota</taxon>
        <taxon>Metazoa</taxon>
        <taxon>Ecdysozoa</taxon>
        <taxon>Arthropoda</taxon>
        <taxon>Hexapoda</taxon>
        <taxon>Insecta</taxon>
        <taxon>Pterygota</taxon>
        <taxon>Neoptera</taxon>
        <taxon>Endopterygota</taxon>
        <taxon>Diptera</taxon>
        <taxon>Brachycera</taxon>
        <taxon>Muscomorpha</taxon>
        <taxon>Ephydroidea</taxon>
        <taxon>Drosophilidae</taxon>
        <taxon>Drosophila</taxon>
    </lineage>
</organism>
<feature type="region of interest" description="Disordered" evidence="1">
    <location>
        <begin position="474"/>
        <end position="493"/>
    </location>
</feature>
<dbReference type="KEGG" id="dvi:26531487"/>
<dbReference type="PANTHER" id="PTHR39079:SF1">
    <property type="entry name" value="GH11706P-RELATED"/>
    <property type="match status" value="1"/>
</dbReference>
<dbReference type="InterPro" id="IPR031949">
    <property type="entry name" value="DUF4776"/>
</dbReference>
<feature type="domain" description="DUF4776" evidence="2">
    <location>
        <begin position="309"/>
        <end position="764"/>
    </location>
</feature>
<evidence type="ECO:0000259" key="3">
    <source>
        <dbReference type="Pfam" id="PF16032"/>
    </source>
</evidence>